<evidence type="ECO:0000313" key="3">
    <source>
        <dbReference type="EMBL" id="CAB4902104.1"/>
    </source>
</evidence>
<dbReference type="EMBL" id="CAEZXW010000108">
    <property type="protein sequence ID" value="CAB4713334.1"/>
    <property type="molecule type" value="Genomic_DNA"/>
</dbReference>
<organism evidence="3">
    <name type="scientific">freshwater metagenome</name>
    <dbReference type="NCBI Taxonomy" id="449393"/>
    <lineage>
        <taxon>unclassified sequences</taxon>
        <taxon>metagenomes</taxon>
        <taxon>ecological metagenomes</taxon>
    </lineage>
</organism>
<feature type="domain" description="Cupin type-2" evidence="1">
    <location>
        <begin position="50"/>
        <end position="111"/>
    </location>
</feature>
<dbReference type="Gene3D" id="2.60.120.10">
    <property type="entry name" value="Jelly Rolls"/>
    <property type="match status" value="1"/>
</dbReference>
<accession>A0A6J7G5T0</accession>
<dbReference type="EMBL" id="CAFBMD010000082">
    <property type="protein sequence ID" value="CAB4902104.1"/>
    <property type="molecule type" value="Genomic_DNA"/>
</dbReference>
<gene>
    <name evidence="2" type="ORF">UFOPK2593_01287</name>
    <name evidence="3" type="ORF">UFOPK3492_00996</name>
</gene>
<reference evidence="3" key="1">
    <citation type="submission" date="2020-05" db="EMBL/GenBank/DDBJ databases">
        <authorList>
            <person name="Chiriac C."/>
            <person name="Salcher M."/>
            <person name="Ghai R."/>
            <person name="Kavagutti S V."/>
        </authorList>
    </citation>
    <scope>NUCLEOTIDE SEQUENCE</scope>
</reference>
<name>A0A6J7G5T0_9ZZZZ</name>
<sequence length="140" mass="14913">MTSPKFTRIDTGTPKGMRLDRGVTHHLVGLDDGASNVDLHTNVINADSGIGPYHYHAKAENIYVVMSGTAEVIIDGVKYLFKAGDVAFIPPGVPHAAGSDGSGITTVLEIYAPAGRDFEIIEDSAEIIATARANYEKDNK</sequence>
<protein>
    <submittedName>
        <fullName evidence="3">Unannotated protein</fullName>
    </submittedName>
</protein>
<evidence type="ECO:0000313" key="2">
    <source>
        <dbReference type="EMBL" id="CAB4713334.1"/>
    </source>
</evidence>
<dbReference type="AlphaFoldDB" id="A0A6J7G5T0"/>
<dbReference type="InterPro" id="IPR011051">
    <property type="entry name" value="RmlC_Cupin_sf"/>
</dbReference>
<dbReference type="InterPro" id="IPR014710">
    <property type="entry name" value="RmlC-like_jellyroll"/>
</dbReference>
<proteinExistence type="predicted"/>
<dbReference type="InterPro" id="IPR013096">
    <property type="entry name" value="Cupin_2"/>
</dbReference>
<evidence type="ECO:0000259" key="1">
    <source>
        <dbReference type="Pfam" id="PF07883"/>
    </source>
</evidence>
<dbReference type="Pfam" id="PF07883">
    <property type="entry name" value="Cupin_2"/>
    <property type="match status" value="1"/>
</dbReference>
<dbReference type="SUPFAM" id="SSF51182">
    <property type="entry name" value="RmlC-like cupins"/>
    <property type="match status" value="1"/>
</dbReference>